<accession>A0A0C9SXS9</accession>
<organism evidence="1 2">
    <name type="scientific">Plicaturopsis crispa FD-325 SS-3</name>
    <dbReference type="NCBI Taxonomy" id="944288"/>
    <lineage>
        <taxon>Eukaryota</taxon>
        <taxon>Fungi</taxon>
        <taxon>Dikarya</taxon>
        <taxon>Basidiomycota</taxon>
        <taxon>Agaricomycotina</taxon>
        <taxon>Agaricomycetes</taxon>
        <taxon>Agaricomycetidae</taxon>
        <taxon>Amylocorticiales</taxon>
        <taxon>Amylocorticiaceae</taxon>
        <taxon>Plicatura</taxon>
        <taxon>Plicaturopsis crispa</taxon>
    </lineage>
</organism>
<reference evidence="1 2" key="1">
    <citation type="submission" date="2014-06" db="EMBL/GenBank/DDBJ databases">
        <title>Evolutionary Origins and Diversification of the Mycorrhizal Mutualists.</title>
        <authorList>
            <consortium name="DOE Joint Genome Institute"/>
            <consortium name="Mycorrhizal Genomics Consortium"/>
            <person name="Kohler A."/>
            <person name="Kuo A."/>
            <person name="Nagy L.G."/>
            <person name="Floudas D."/>
            <person name="Copeland A."/>
            <person name="Barry K.W."/>
            <person name="Cichocki N."/>
            <person name="Veneault-Fourrey C."/>
            <person name="LaButti K."/>
            <person name="Lindquist E.A."/>
            <person name="Lipzen A."/>
            <person name="Lundell T."/>
            <person name="Morin E."/>
            <person name="Murat C."/>
            <person name="Riley R."/>
            <person name="Ohm R."/>
            <person name="Sun H."/>
            <person name="Tunlid A."/>
            <person name="Henrissat B."/>
            <person name="Grigoriev I.V."/>
            <person name="Hibbett D.S."/>
            <person name="Martin F."/>
        </authorList>
    </citation>
    <scope>NUCLEOTIDE SEQUENCE [LARGE SCALE GENOMIC DNA]</scope>
    <source>
        <strain evidence="1 2">FD-325 SS-3</strain>
    </source>
</reference>
<dbReference type="AlphaFoldDB" id="A0A0C9SXS9"/>
<evidence type="ECO:0000313" key="1">
    <source>
        <dbReference type="EMBL" id="KII84585.1"/>
    </source>
</evidence>
<keyword evidence="2" id="KW-1185">Reference proteome</keyword>
<gene>
    <name evidence="1" type="ORF">PLICRDRAFT_57559</name>
</gene>
<dbReference type="Proteomes" id="UP000053263">
    <property type="component" value="Unassembled WGS sequence"/>
</dbReference>
<proteinExistence type="predicted"/>
<protein>
    <submittedName>
        <fullName evidence="1">Unplaced genomic scaffold PLICRscaffold_17, whole genome shotgun sequence</fullName>
    </submittedName>
</protein>
<sequence length="60" mass="6687">MFVEELPPTGEFHSFQPSPALTATHSMEIGIVAYVHCPLRPFLPSSEAWANMQVLSRRAC</sequence>
<dbReference type="EMBL" id="KN832570">
    <property type="protein sequence ID" value="KII84585.1"/>
    <property type="molecule type" value="Genomic_DNA"/>
</dbReference>
<dbReference type="HOGENOM" id="CLU_2942801_0_0_1"/>
<evidence type="ECO:0000313" key="2">
    <source>
        <dbReference type="Proteomes" id="UP000053263"/>
    </source>
</evidence>
<name>A0A0C9SXS9_PLICR</name>